<reference evidence="3 4" key="1">
    <citation type="submission" date="2021-03" db="EMBL/GenBank/DDBJ databases">
        <title>Genomic Encyclopedia of Type Strains, Phase IV (KMG-IV): sequencing the most valuable type-strain genomes for metagenomic binning, comparative biology and taxonomic classification.</title>
        <authorList>
            <person name="Goeker M."/>
        </authorList>
    </citation>
    <scope>NUCLEOTIDE SEQUENCE [LARGE SCALE GENOMIC DNA]</scope>
    <source>
        <strain evidence="3 4">DSM 26675</strain>
    </source>
</reference>
<proteinExistence type="predicted"/>
<keyword evidence="4" id="KW-1185">Reference proteome</keyword>
<dbReference type="Gene3D" id="3.10.350.10">
    <property type="entry name" value="LysM domain"/>
    <property type="match status" value="1"/>
</dbReference>
<evidence type="ECO:0000313" key="3">
    <source>
        <dbReference type="EMBL" id="MBP2239754.1"/>
    </source>
</evidence>
<dbReference type="InterPro" id="IPR035940">
    <property type="entry name" value="CAP_sf"/>
</dbReference>
<dbReference type="NCBIfam" id="TIGR02899">
    <property type="entry name" value="spore_safA"/>
    <property type="match status" value="1"/>
</dbReference>
<dbReference type="EMBL" id="JAGIKZ010000001">
    <property type="protein sequence ID" value="MBP2239754.1"/>
    <property type="molecule type" value="Genomic_DNA"/>
</dbReference>
<accession>A0ABS4RA38</accession>
<protein>
    <submittedName>
        <fullName evidence="3">YkwD family protein/spore coat assembly protein SafA</fullName>
    </submittedName>
</protein>
<dbReference type="CDD" id="cd00118">
    <property type="entry name" value="LysM"/>
    <property type="match status" value="1"/>
</dbReference>
<dbReference type="InterPro" id="IPR018392">
    <property type="entry name" value="LysM"/>
</dbReference>
<dbReference type="PANTHER" id="PTHR31157:SF1">
    <property type="entry name" value="SCP DOMAIN-CONTAINING PROTEIN"/>
    <property type="match status" value="1"/>
</dbReference>
<dbReference type="Proteomes" id="UP001519293">
    <property type="component" value="Unassembled WGS sequence"/>
</dbReference>
<comment type="caution">
    <text evidence="3">The sequence shown here is derived from an EMBL/GenBank/DDBJ whole genome shotgun (WGS) entry which is preliminary data.</text>
</comment>
<dbReference type="SMART" id="SM00257">
    <property type="entry name" value="LysM"/>
    <property type="match status" value="1"/>
</dbReference>
<dbReference type="Gene3D" id="3.40.33.10">
    <property type="entry name" value="CAP"/>
    <property type="match status" value="1"/>
</dbReference>
<name>A0ABS4RA38_9BACI</name>
<dbReference type="NCBIfam" id="TIGR02909">
    <property type="entry name" value="spore_YkwD"/>
    <property type="match status" value="1"/>
</dbReference>
<dbReference type="Pfam" id="PF01476">
    <property type="entry name" value="LysM"/>
    <property type="match status" value="1"/>
</dbReference>
<gene>
    <name evidence="3" type="ORF">J2Z40_000307</name>
</gene>
<keyword evidence="1" id="KW-0732">Signal</keyword>
<feature type="signal peptide" evidence="1">
    <location>
        <begin position="1"/>
        <end position="29"/>
    </location>
</feature>
<dbReference type="InterPro" id="IPR014248">
    <property type="entry name" value="Spore_coat_assembly_SafA"/>
</dbReference>
<dbReference type="PANTHER" id="PTHR31157">
    <property type="entry name" value="SCP DOMAIN-CONTAINING PROTEIN"/>
    <property type="match status" value="1"/>
</dbReference>
<sequence length="210" mass="23500">MNMNTLKKISLILMLSVALVFGISYDASASTVHTVKSGDTMWKIAVKYEAGVSEIINANTQIPNPDLIYPGQKLNIPTLSVLTTNIEEEVVQLVNQERAKNGLQPLKSNWELARVARYKSQDMLDRKYFDHNSPTYGTPFQMMKSFGITYRSAGENIAAGQSTAKEVVQAWMNSEGHRKNILSSTYTEIGVGYVKGGSYSHYWTQMFITK</sequence>
<dbReference type="InterPro" id="IPR036779">
    <property type="entry name" value="LysM_dom_sf"/>
</dbReference>
<dbReference type="CDD" id="cd05379">
    <property type="entry name" value="CAP_bacterial"/>
    <property type="match status" value="1"/>
</dbReference>
<evidence type="ECO:0000313" key="4">
    <source>
        <dbReference type="Proteomes" id="UP001519293"/>
    </source>
</evidence>
<organism evidence="3 4">
    <name type="scientific">Cytobacillus eiseniae</name>
    <dbReference type="NCBI Taxonomy" id="762947"/>
    <lineage>
        <taxon>Bacteria</taxon>
        <taxon>Bacillati</taxon>
        <taxon>Bacillota</taxon>
        <taxon>Bacilli</taxon>
        <taxon>Bacillales</taxon>
        <taxon>Bacillaceae</taxon>
        <taxon>Cytobacillus</taxon>
    </lineage>
</organism>
<dbReference type="SUPFAM" id="SSF54106">
    <property type="entry name" value="LysM domain"/>
    <property type="match status" value="1"/>
</dbReference>
<dbReference type="PROSITE" id="PS51782">
    <property type="entry name" value="LYSM"/>
    <property type="match status" value="1"/>
</dbReference>
<evidence type="ECO:0000256" key="1">
    <source>
        <dbReference type="SAM" id="SignalP"/>
    </source>
</evidence>
<feature type="domain" description="LysM" evidence="2">
    <location>
        <begin position="31"/>
        <end position="76"/>
    </location>
</feature>
<dbReference type="Pfam" id="PF00188">
    <property type="entry name" value="CAP"/>
    <property type="match status" value="1"/>
</dbReference>
<dbReference type="SUPFAM" id="SSF55797">
    <property type="entry name" value="PR-1-like"/>
    <property type="match status" value="1"/>
</dbReference>
<dbReference type="InterPro" id="IPR014044">
    <property type="entry name" value="CAP_dom"/>
</dbReference>
<dbReference type="InterPro" id="IPR014258">
    <property type="entry name" value="CAP_domain_YkwD-like"/>
</dbReference>
<evidence type="ECO:0000259" key="2">
    <source>
        <dbReference type="PROSITE" id="PS51782"/>
    </source>
</evidence>
<feature type="chain" id="PRO_5047133088" evidence="1">
    <location>
        <begin position="30"/>
        <end position="210"/>
    </location>
</feature>